<evidence type="ECO:0000256" key="6">
    <source>
        <dbReference type="SAM" id="MobiDB-lite"/>
    </source>
</evidence>
<evidence type="ECO:0000256" key="3">
    <source>
        <dbReference type="ARBA" id="ARBA00022679"/>
    </source>
</evidence>
<dbReference type="EMBL" id="CP045529">
    <property type="protein sequence ID" value="QFU99971.1"/>
    <property type="molecule type" value="Genomic_DNA"/>
</dbReference>
<dbReference type="REBASE" id="350501">
    <property type="entry name" value="M.LxyHY24ORF3507P"/>
</dbReference>
<evidence type="ECO:0000256" key="1">
    <source>
        <dbReference type="ARBA" id="ARBA00011900"/>
    </source>
</evidence>
<dbReference type="Proteomes" id="UP000326702">
    <property type="component" value="Chromosome"/>
</dbReference>
<evidence type="ECO:0000256" key="4">
    <source>
        <dbReference type="ARBA" id="ARBA00022691"/>
    </source>
</evidence>
<feature type="compositionally biased region" description="Polar residues" evidence="6">
    <location>
        <begin position="17"/>
        <end position="29"/>
    </location>
</feature>
<keyword evidence="9" id="KW-1185">Reference proteome</keyword>
<dbReference type="GO" id="GO:0009007">
    <property type="term" value="F:site-specific DNA-methyltransferase (adenine-specific) activity"/>
    <property type="evidence" value="ECO:0007669"/>
    <property type="project" value="UniProtKB-EC"/>
</dbReference>
<evidence type="ECO:0000256" key="2">
    <source>
        <dbReference type="ARBA" id="ARBA00022603"/>
    </source>
</evidence>
<evidence type="ECO:0000256" key="5">
    <source>
        <dbReference type="ARBA" id="ARBA00047942"/>
    </source>
</evidence>
<feature type="domain" description="Type II methyltransferase M.TaqI-like" evidence="7">
    <location>
        <begin position="230"/>
        <end position="310"/>
    </location>
</feature>
<keyword evidence="4" id="KW-0949">S-adenosyl-L-methionine</keyword>
<keyword evidence="3 8" id="KW-0808">Transferase</keyword>
<dbReference type="SUPFAM" id="SSF53335">
    <property type="entry name" value="S-adenosyl-L-methionine-dependent methyltransferases"/>
    <property type="match status" value="1"/>
</dbReference>
<accession>A0A5P9QES3</accession>
<dbReference type="PANTHER" id="PTHR33841:SF1">
    <property type="entry name" value="DNA METHYLTRANSFERASE A"/>
    <property type="match status" value="1"/>
</dbReference>
<organism evidence="8 9">
    <name type="scientific">Luteimicrobium xylanilyticum</name>
    <dbReference type="NCBI Taxonomy" id="1133546"/>
    <lineage>
        <taxon>Bacteria</taxon>
        <taxon>Bacillati</taxon>
        <taxon>Actinomycetota</taxon>
        <taxon>Actinomycetes</taxon>
        <taxon>Micrococcales</taxon>
        <taxon>Luteimicrobium</taxon>
    </lineage>
</organism>
<dbReference type="PANTHER" id="PTHR33841">
    <property type="entry name" value="DNA METHYLTRANSFERASE YEEA-RELATED"/>
    <property type="match status" value="1"/>
</dbReference>
<sequence length="573" mass="60897">MAVVTFARELGSRGSRTETSTGDPASTTDGAAASVLAGVPAWWRDRARAAGLTGRWLDVFEAIDGPPPPEIVESSPVRLDPELSGHALGHAYVDALSSGVRARHGRHYTPAPIAERLWASARAAWGWAEAPTPLPGLVRDPAAGAGGLLLPPLREHLVATADVDPAVVLAGLRQRIEGLETDPAAAWLGSVVLGAELLPHLAALPDSRRRPLPGLVHLGDGLAAAAPARAVVMNPPYGRVRLDPTDRERFGHLVRGHANLYALFMGHALATLDDDGVLAALVPTSFTAGAYFQPLRAALASATSLRSVSWLADRSGVFSGVLQETCIATFSKAHTDRTDVRSLHRGQDVIARVPTPRTSGPWLLARRREDSATAEAAQKMPHTLGTLGWKVSTGPLVWNRRKDDLASERAVGRLPIVWGADIVTGTVVAHGSRRSVRYLTLRGERDARTMVLDGPAILAQRTTAPEQARRLVVAELDDDVLAEWGGSVVVENHVNVLRPAVPEPVLDRRTLSVVLATTELDRVLRSTAGSVAVSAYELSSLPFPGDETLASWRGLDSHALVDAVRAAYAGAES</sequence>
<dbReference type="GO" id="GO:0032259">
    <property type="term" value="P:methylation"/>
    <property type="evidence" value="ECO:0007669"/>
    <property type="project" value="UniProtKB-KW"/>
</dbReference>
<dbReference type="GO" id="GO:0006304">
    <property type="term" value="P:DNA modification"/>
    <property type="evidence" value="ECO:0007669"/>
    <property type="project" value="InterPro"/>
</dbReference>
<dbReference type="KEGG" id="lxl:KDY119_03507"/>
<dbReference type="Pfam" id="PF07669">
    <property type="entry name" value="Eco57I"/>
    <property type="match status" value="1"/>
</dbReference>
<feature type="region of interest" description="Disordered" evidence="6">
    <location>
        <begin position="9"/>
        <end position="31"/>
    </location>
</feature>
<dbReference type="InterPro" id="IPR029063">
    <property type="entry name" value="SAM-dependent_MTases_sf"/>
</dbReference>
<dbReference type="EC" id="2.1.1.72" evidence="1"/>
<dbReference type="OrthoDB" id="9784823at2"/>
<protein>
    <recommendedName>
        <fullName evidence="1">site-specific DNA-methyltransferase (adenine-specific)</fullName>
        <ecNumber evidence="1">2.1.1.72</ecNumber>
    </recommendedName>
</protein>
<keyword evidence="2 8" id="KW-0489">Methyltransferase</keyword>
<dbReference type="InterPro" id="IPR011639">
    <property type="entry name" value="MethylTrfase_TaqI-like_dom"/>
</dbReference>
<evidence type="ECO:0000259" key="7">
    <source>
        <dbReference type="Pfam" id="PF07669"/>
    </source>
</evidence>
<evidence type="ECO:0000313" key="9">
    <source>
        <dbReference type="Proteomes" id="UP000326702"/>
    </source>
</evidence>
<evidence type="ECO:0000313" key="8">
    <source>
        <dbReference type="EMBL" id="QFU99971.1"/>
    </source>
</evidence>
<reference evidence="8 9" key="1">
    <citation type="submission" date="2019-10" db="EMBL/GenBank/DDBJ databases">
        <title>Genome sequence of Luteimicrobium xylanilyticum HY-24.</title>
        <authorList>
            <person name="Kim D.Y."/>
            <person name="Park H.-Y."/>
        </authorList>
    </citation>
    <scope>NUCLEOTIDE SEQUENCE [LARGE SCALE GENOMIC DNA]</scope>
    <source>
        <strain evidence="8 9">HY-24</strain>
    </source>
</reference>
<dbReference type="PRINTS" id="PR00507">
    <property type="entry name" value="N12N6MTFRASE"/>
</dbReference>
<gene>
    <name evidence="8" type="ORF">KDY119_03507</name>
</gene>
<name>A0A5P9QES3_9MICO</name>
<comment type="catalytic activity">
    <reaction evidence="5">
        <text>a 2'-deoxyadenosine in DNA + S-adenosyl-L-methionine = an N(6)-methyl-2'-deoxyadenosine in DNA + S-adenosyl-L-homocysteine + H(+)</text>
        <dbReference type="Rhea" id="RHEA:15197"/>
        <dbReference type="Rhea" id="RHEA-COMP:12418"/>
        <dbReference type="Rhea" id="RHEA-COMP:12419"/>
        <dbReference type="ChEBI" id="CHEBI:15378"/>
        <dbReference type="ChEBI" id="CHEBI:57856"/>
        <dbReference type="ChEBI" id="CHEBI:59789"/>
        <dbReference type="ChEBI" id="CHEBI:90615"/>
        <dbReference type="ChEBI" id="CHEBI:90616"/>
        <dbReference type="EC" id="2.1.1.72"/>
    </reaction>
</comment>
<dbReference type="Gene3D" id="3.40.50.150">
    <property type="entry name" value="Vaccinia Virus protein VP39"/>
    <property type="match status" value="1"/>
</dbReference>
<dbReference type="AlphaFoldDB" id="A0A5P9QES3"/>
<proteinExistence type="predicted"/>
<dbReference type="RefSeq" id="WP_036947831.1">
    <property type="nucleotide sequence ID" value="NZ_BAABIH010000010.1"/>
</dbReference>
<dbReference type="InterPro" id="IPR050953">
    <property type="entry name" value="N4_N6_ade-DNA_methylase"/>
</dbReference>